<keyword evidence="5" id="KW-1185">Reference proteome</keyword>
<feature type="domain" description="DprA winged helix" evidence="3">
    <location>
        <begin position="319"/>
        <end position="361"/>
    </location>
</feature>
<dbReference type="Gene3D" id="3.40.50.450">
    <property type="match status" value="1"/>
</dbReference>
<dbReference type="SUPFAM" id="SSF47781">
    <property type="entry name" value="RuvA domain 2-like"/>
    <property type="match status" value="1"/>
</dbReference>
<evidence type="ECO:0000256" key="1">
    <source>
        <dbReference type="ARBA" id="ARBA00006525"/>
    </source>
</evidence>
<dbReference type="InterPro" id="IPR010994">
    <property type="entry name" value="RuvA_2-like"/>
</dbReference>
<dbReference type="NCBIfam" id="TIGR00732">
    <property type="entry name" value="dprA"/>
    <property type="match status" value="1"/>
</dbReference>
<protein>
    <submittedName>
        <fullName evidence="4">DNA-processing protein DprA</fullName>
    </submittedName>
</protein>
<proteinExistence type="inferred from homology"/>
<dbReference type="InterPro" id="IPR057666">
    <property type="entry name" value="DrpA_SLOG"/>
</dbReference>
<comment type="caution">
    <text evidence="4">The sequence shown here is derived from an EMBL/GenBank/DDBJ whole genome shotgun (WGS) entry which is preliminary data.</text>
</comment>
<sequence>MQEKEELYWYWLCNLSGIGNKRIKRLLDVFKSPKAVFYAAPEALHGCTGLTQPNIETIMKNRNMEKVYKSFTQLQHKGISFIYKEGKQYPKNLLQLYDMPYGLYSKGQPLRADEPAVAMVGARGCSGYGRSVAYSFAKAFAQLGITVVSGMASGIDTAAHEGCIAGGGRTVAVLGNGVDICYPRENIRLYMQIQEKGTILSEYPPGTVPAAGRFPVRNRIISGISDAVIVVEARKRSGSLITADAALEQNRDVYVVPGNIGQPLSEGCNELIKQGAIVITKPEDIFQTKALKDKIFMNKTVRKGEEKEKIQKKFLATPKDMVYSCFDLYPKSLDELLAETGLEIADLNQMILEMQLEGLITEISKNCYVRNDLEI</sequence>
<name>A0ABV1H3B4_9FIRM</name>
<dbReference type="EMBL" id="JBBMFS010000002">
    <property type="protein sequence ID" value="MEQ2553960.1"/>
    <property type="molecule type" value="Genomic_DNA"/>
</dbReference>
<evidence type="ECO:0000313" key="5">
    <source>
        <dbReference type="Proteomes" id="UP001546774"/>
    </source>
</evidence>
<dbReference type="SUPFAM" id="SSF102405">
    <property type="entry name" value="MCP/YpsA-like"/>
    <property type="match status" value="1"/>
</dbReference>
<dbReference type="InterPro" id="IPR041614">
    <property type="entry name" value="DprA_WH"/>
</dbReference>
<dbReference type="Pfam" id="PF17782">
    <property type="entry name" value="WHD_DprA"/>
    <property type="match status" value="1"/>
</dbReference>
<dbReference type="Gene3D" id="1.10.10.10">
    <property type="entry name" value="Winged helix-like DNA-binding domain superfamily/Winged helix DNA-binding domain"/>
    <property type="match status" value="1"/>
</dbReference>
<dbReference type="PANTHER" id="PTHR43022:SF1">
    <property type="entry name" value="PROTEIN SMF"/>
    <property type="match status" value="1"/>
</dbReference>
<organism evidence="4 5">
    <name type="scientific">Lachnospira intestinalis</name>
    <dbReference type="NCBI Taxonomy" id="3133158"/>
    <lineage>
        <taxon>Bacteria</taxon>
        <taxon>Bacillati</taxon>
        <taxon>Bacillota</taxon>
        <taxon>Clostridia</taxon>
        <taxon>Lachnospirales</taxon>
        <taxon>Lachnospiraceae</taxon>
        <taxon>Lachnospira</taxon>
    </lineage>
</organism>
<gene>
    <name evidence="4" type="primary">dprA</name>
    <name evidence="4" type="ORF">WMO37_02890</name>
</gene>
<dbReference type="InterPro" id="IPR003488">
    <property type="entry name" value="DprA"/>
</dbReference>
<evidence type="ECO:0000259" key="3">
    <source>
        <dbReference type="Pfam" id="PF17782"/>
    </source>
</evidence>
<dbReference type="PANTHER" id="PTHR43022">
    <property type="entry name" value="PROTEIN SMF"/>
    <property type="match status" value="1"/>
</dbReference>
<comment type="similarity">
    <text evidence="1">Belongs to the DprA/Smf family.</text>
</comment>
<dbReference type="Proteomes" id="UP001546774">
    <property type="component" value="Unassembled WGS sequence"/>
</dbReference>
<feature type="domain" description="Smf/DprA SLOG" evidence="2">
    <location>
        <begin position="81"/>
        <end position="287"/>
    </location>
</feature>
<dbReference type="Pfam" id="PF02481">
    <property type="entry name" value="DNA_processg_A"/>
    <property type="match status" value="1"/>
</dbReference>
<evidence type="ECO:0000259" key="2">
    <source>
        <dbReference type="Pfam" id="PF02481"/>
    </source>
</evidence>
<dbReference type="InterPro" id="IPR036388">
    <property type="entry name" value="WH-like_DNA-bd_sf"/>
</dbReference>
<reference evidence="4" key="1">
    <citation type="submission" date="2024-03" db="EMBL/GenBank/DDBJ databases">
        <title>Human intestinal bacterial collection.</title>
        <authorList>
            <person name="Pauvert C."/>
            <person name="Hitch T.C.A."/>
            <person name="Clavel T."/>
        </authorList>
    </citation>
    <scope>NUCLEOTIDE SEQUENCE [LARGE SCALE GENOMIC DNA]</scope>
    <source>
        <strain evidence="4">CLA-AA-H89B</strain>
    </source>
</reference>
<accession>A0ABV1H3B4</accession>
<evidence type="ECO:0000313" key="4">
    <source>
        <dbReference type="EMBL" id="MEQ2553960.1"/>
    </source>
</evidence>